<dbReference type="Pfam" id="PF00664">
    <property type="entry name" value="ABC_membrane"/>
    <property type="match status" value="1"/>
</dbReference>
<keyword evidence="2 5" id="KW-0812">Transmembrane</keyword>
<dbReference type="SUPFAM" id="SSF90123">
    <property type="entry name" value="ABC transporter transmembrane region"/>
    <property type="match status" value="1"/>
</dbReference>
<evidence type="ECO:0000256" key="3">
    <source>
        <dbReference type="ARBA" id="ARBA00022989"/>
    </source>
</evidence>
<evidence type="ECO:0000256" key="2">
    <source>
        <dbReference type="ARBA" id="ARBA00022692"/>
    </source>
</evidence>
<evidence type="ECO:0000259" key="6">
    <source>
        <dbReference type="PROSITE" id="PS50929"/>
    </source>
</evidence>
<reference evidence="7 8" key="1">
    <citation type="journal article" date="2018" name="PLoS Genet.">
        <title>Population sequencing reveals clonal diversity and ancestral inbreeding in the grapevine cultivar Chardonnay.</title>
        <authorList>
            <person name="Roach M.J."/>
            <person name="Johnson D.L."/>
            <person name="Bohlmann J."/>
            <person name="van Vuuren H.J."/>
            <person name="Jones S.J."/>
            <person name="Pretorius I.S."/>
            <person name="Schmidt S.A."/>
            <person name="Borneman A.R."/>
        </authorList>
    </citation>
    <scope>NUCLEOTIDE SEQUENCE [LARGE SCALE GENOMIC DNA]</scope>
    <source>
        <strain evidence="8">cv. Chardonnay</strain>
        <tissue evidence="7">Leaf</tissue>
    </source>
</reference>
<name>A0A438J5R1_VITVI</name>
<dbReference type="Proteomes" id="UP000288805">
    <property type="component" value="Unassembled WGS sequence"/>
</dbReference>
<organism evidence="7 8">
    <name type="scientific">Vitis vinifera</name>
    <name type="common">Grape</name>
    <dbReference type="NCBI Taxonomy" id="29760"/>
    <lineage>
        <taxon>Eukaryota</taxon>
        <taxon>Viridiplantae</taxon>
        <taxon>Streptophyta</taxon>
        <taxon>Embryophyta</taxon>
        <taxon>Tracheophyta</taxon>
        <taxon>Spermatophyta</taxon>
        <taxon>Magnoliopsida</taxon>
        <taxon>eudicotyledons</taxon>
        <taxon>Gunneridae</taxon>
        <taxon>Pentapetalae</taxon>
        <taxon>rosids</taxon>
        <taxon>Vitales</taxon>
        <taxon>Vitaceae</taxon>
        <taxon>Viteae</taxon>
        <taxon>Vitis</taxon>
    </lineage>
</organism>
<dbReference type="AlphaFoldDB" id="A0A438J5R1"/>
<comment type="caution">
    <text evidence="7">The sequence shown here is derived from an EMBL/GenBank/DDBJ whole genome shotgun (WGS) entry which is preliminary data.</text>
</comment>
<dbReference type="PANTHER" id="PTHR24222">
    <property type="entry name" value="ABC TRANSPORTER B FAMILY"/>
    <property type="match status" value="1"/>
</dbReference>
<keyword evidence="4 5" id="KW-0472">Membrane</keyword>
<dbReference type="GO" id="GO:0005524">
    <property type="term" value="F:ATP binding"/>
    <property type="evidence" value="ECO:0007669"/>
    <property type="project" value="InterPro"/>
</dbReference>
<gene>
    <name evidence="7" type="primary">ABCB26_9</name>
    <name evidence="7" type="ORF">CK203_018480</name>
</gene>
<evidence type="ECO:0000313" key="7">
    <source>
        <dbReference type="EMBL" id="RVX04294.1"/>
    </source>
</evidence>
<evidence type="ECO:0000256" key="4">
    <source>
        <dbReference type="ARBA" id="ARBA00023136"/>
    </source>
</evidence>
<dbReference type="PANTHER" id="PTHR24222:SF64">
    <property type="entry name" value="ABC TRANSPORTER B FAMILY MEMBER 26, CHLOROPLASTIC"/>
    <property type="match status" value="1"/>
</dbReference>
<dbReference type="InterPro" id="IPR039421">
    <property type="entry name" value="Type_1_exporter"/>
</dbReference>
<evidence type="ECO:0000256" key="1">
    <source>
        <dbReference type="ARBA" id="ARBA00004141"/>
    </source>
</evidence>
<dbReference type="InterPro" id="IPR036640">
    <property type="entry name" value="ABC1_TM_sf"/>
</dbReference>
<keyword evidence="3 5" id="KW-1133">Transmembrane helix</keyword>
<dbReference type="EMBL" id="QGNW01000061">
    <property type="protein sequence ID" value="RVX04294.1"/>
    <property type="molecule type" value="Genomic_DNA"/>
</dbReference>
<dbReference type="GO" id="GO:0140359">
    <property type="term" value="F:ABC-type transporter activity"/>
    <property type="evidence" value="ECO:0007669"/>
    <property type="project" value="InterPro"/>
</dbReference>
<dbReference type="PROSITE" id="PS50929">
    <property type="entry name" value="ABC_TM1F"/>
    <property type="match status" value="1"/>
</dbReference>
<proteinExistence type="predicted"/>
<dbReference type="GO" id="GO:0016020">
    <property type="term" value="C:membrane"/>
    <property type="evidence" value="ECO:0007669"/>
    <property type="project" value="UniProtKB-SubCell"/>
</dbReference>
<protein>
    <submittedName>
        <fullName evidence="7">ABC transporter B family member 26, chloroplastic</fullName>
    </submittedName>
</protein>
<sequence length="113" mass="12810">MLCLFELQWSSRLLLWHSKHDPCQANEETLYSALLFQDISFFDNETVGDLTSRLGADCQQVSRVIGNDLNLILRNVLQGTGALIYLLVLSWPLGLCTMMICSTLLIIMLLYGR</sequence>
<dbReference type="Gene3D" id="1.20.1560.10">
    <property type="entry name" value="ABC transporter type 1, transmembrane domain"/>
    <property type="match status" value="1"/>
</dbReference>
<evidence type="ECO:0000256" key="5">
    <source>
        <dbReference type="SAM" id="Phobius"/>
    </source>
</evidence>
<comment type="subcellular location">
    <subcellularLocation>
        <location evidence="1">Membrane</location>
        <topology evidence="1">Multi-pass membrane protein</topology>
    </subcellularLocation>
</comment>
<dbReference type="InterPro" id="IPR011527">
    <property type="entry name" value="ABC1_TM_dom"/>
</dbReference>
<feature type="transmembrane region" description="Helical" evidence="5">
    <location>
        <begin position="83"/>
        <end position="111"/>
    </location>
</feature>
<accession>A0A438J5R1</accession>
<evidence type="ECO:0000313" key="8">
    <source>
        <dbReference type="Proteomes" id="UP000288805"/>
    </source>
</evidence>
<feature type="domain" description="ABC transmembrane type-1" evidence="6">
    <location>
        <begin position="30"/>
        <end position="113"/>
    </location>
</feature>